<sequence>MCGFFFQCSIPVFLDLNDGRTGLWNNDPQSLGRDACQELEVLQTSPRRQILQGGDEPLLGSDGLPHAGVLLGNIRGQQSQQMVKNGVRHLEIIPEIIRIILLDLPQQRHVRELVTLEQPILRP</sequence>
<proteinExistence type="predicted"/>
<evidence type="ECO:0000313" key="2">
    <source>
        <dbReference type="Proteomes" id="UP000228934"/>
    </source>
</evidence>
<protein>
    <submittedName>
        <fullName evidence="1">Uncharacterized protein</fullName>
    </submittedName>
</protein>
<name>A0A2G9S0K1_AQUCT</name>
<accession>A0A2G9S0K1</accession>
<keyword evidence="2" id="KW-1185">Reference proteome</keyword>
<dbReference type="Proteomes" id="UP000228934">
    <property type="component" value="Unassembled WGS sequence"/>
</dbReference>
<dbReference type="AlphaFoldDB" id="A0A2G9S0K1"/>
<gene>
    <name evidence="1" type="ORF">AB205_0002750</name>
</gene>
<reference evidence="2" key="1">
    <citation type="journal article" date="2017" name="Nat. Commun.">
        <title>The North American bullfrog draft genome provides insight into hormonal regulation of long noncoding RNA.</title>
        <authorList>
            <person name="Hammond S.A."/>
            <person name="Warren R.L."/>
            <person name="Vandervalk B.P."/>
            <person name="Kucuk E."/>
            <person name="Khan H."/>
            <person name="Gibb E.A."/>
            <person name="Pandoh P."/>
            <person name="Kirk H."/>
            <person name="Zhao Y."/>
            <person name="Jones M."/>
            <person name="Mungall A.J."/>
            <person name="Coope R."/>
            <person name="Pleasance S."/>
            <person name="Moore R.A."/>
            <person name="Holt R.A."/>
            <person name="Round J.M."/>
            <person name="Ohora S."/>
            <person name="Walle B.V."/>
            <person name="Veldhoen N."/>
            <person name="Helbing C.C."/>
            <person name="Birol I."/>
        </authorList>
    </citation>
    <scope>NUCLEOTIDE SEQUENCE [LARGE SCALE GENOMIC DNA]</scope>
</reference>
<evidence type="ECO:0000313" key="1">
    <source>
        <dbReference type="EMBL" id="PIO33642.1"/>
    </source>
</evidence>
<organism evidence="1 2">
    <name type="scientific">Aquarana catesbeiana</name>
    <name type="common">American bullfrog</name>
    <name type="synonym">Rana catesbeiana</name>
    <dbReference type="NCBI Taxonomy" id="8400"/>
    <lineage>
        <taxon>Eukaryota</taxon>
        <taxon>Metazoa</taxon>
        <taxon>Chordata</taxon>
        <taxon>Craniata</taxon>
        <taxon>Vertebrata</taxon>
        <taxon>Euteleostomi</taxon>
        <taxon>Amphibia</taxon>
        <taxon>Batrachia</taxon>
        <taxon>Anura</taxon>
        <taxon>Neobatrachia</taxon>
        <taxon>Ranoidea</taxon>
        <taxon>Ranidae</taxon>
        <taxon>Aquarana</taxon>
    </lineage>
</organism>
<dbReference type="EMBL" id="KV929022">
    <property type="protein sequence ID" value="PIO33642.1"/>
    <property type="molecule type" value="Genomic_DNA"/>
</dbReference>